<organism evidence="6">
    <name type="scientific">Tunturiibacter gelidiferens</name>
    <dbReference type="NCBI Taxonomy" id="3069689"/>
    <lineage>
        <taxon>Bacteria</taxon>
        <taxon>Pseudomonadati</taxon>
        <taxon>Acidobacteriota</taxon>
        <taxon>Terriglobia</taxon>
        <taxon>Terriglobales</taxon>
        <taxon>Acidobacteriaceae</taxon>
        <taxon>Tunturiibacter</taxon>
    </lineage>
</organism>
<reference evidence="6" key="1">
    <citation type="submission" date="2023-08" db="EMBL/GenBank/DDBJ databases">
        <authorList>
            <person name="Messyasz A."/>
            <person name="Mannisto M.K."/>
            <person name="Kerkhof L.J."/>
            <person name="Haggblom M."/>
        </authorList>
    </citation>
    <scope>NUCLEOTIDE SEQUENCE</scope>
    <source>
        <strain evidence="6">M8UP39</strain>
    </source>
</reference>
<dbReference type="PANTHER" id="PTHR45586">
    <property type="entry name" value="TPR REPEAT-CONTAINING PROTEIN PA4667"/>
    <property type="match status" value="1"/>
</dbReference>
<dbReference type="SMART" id="SM00028">
    <property type="entry name" value="TPR"/>
    <property type="match status" value="5"/>
</dbReference>
<dbReference type="EMBL" id="CP132938">
    <property type="protein sequence ID" value="XCB22101.1"/>
    <property type="molecule type" value="Genomic_DNA"/>
</dbReference>
<keyword evidence="2 3" id="KW-0802">TPR repeat</keyword>
<evidence type="ECO:0000256" key="3">
    <source>
        <dbReference type="PROSITE-ProRule" id="PRU00339"/>
    </source>
</evidence>
<protein>
    <submittedName>
        <fullName evidence="6">Tetratricopeptide repeat protein</fullName>
    </submittedName>
</protein>
<keyword evidence="5" id="KW-1133">Transmembrane helix</keyword>
<keyword evidence="5" id="KW-0812">Transmembrane</keyword>
<gene>
    <name evidence="6" type="ORF">RBB81_21375</name>
</gene>
<dbReference type="InterPro" id="IPR051012">
    <property type="entry name" value="CellSynth/LPSAsmb/PSIAsmb"/>
</dbReference>
<feature type="region of interest" description="Disordered" evidence="4">
    <location>
        <begin position="143"/>
        <end position="165"/>
    </location>
</feature>
<evidence type="ECO:0000256" key="2">
    <source>
        <dbReference type="ARBA" id="ARBA00022803"/>
    </source>
</evidence>
<keyword evidence="5" id="KW-0472">Membrane</keyword>
<dbReference type="Gene3D" id="3.40.50.10070">
    <property type="entry name" value="TolB, N-terminal domain"/>
    <property type="match status" value="1"/>
</dbReference>
<keyword evidence="1" id="KW-0677">Repeat</keyword>
<dbReference type="SUPFAM" id="SSF48452">
    <property type="entry name" value="TPR-like"/>
    <property type="match status" value="2"/>
</dbReference>
<dbReference type="PROSITE" id="PS50005">
    <property type="entry name" value="TPR"/>
    <property type="match status" value="1"/>
</dbReference>
<dbReference type="InterPro" id="IPR019734">
    <property type="entry name" value="TPR_rpt"/>
</dbReference>
<dbReference type="Gene3D" id="1.25.40.10">
    <property type="entry name" value="Tetratricopeptide repeat domain"/>
    <property type="match status" value="2"/>
</dbReference>
<dbReference type="KEGG" id="tgi:RBB81_21375"/>
<evidence type="ECO:0000256" key="1">
    <source>
        <dbReference type="ARBA" id="ARBA00022737"/>
    </source>
</evidence>
<dbReference type="Pfam" id="PF13432">
    <property type="entry name" value="TPR_16"/>
    <property type="match status" value="1"/>
</dbReference>
<dbReference type="InterPro" id="IPR011990">
    <property type="entry name" value="TPR-like_helical_dom_sf"/>
</dbReference>
<dbReference type="AlphaFoldDB" id="A0AAU7YZU6"/>
<evidence type="ECO:0000256" key="5">
    <source>
        <dbReference type="SAM" id="Phobius"/>
    </source>
</evidence>
<evidence type="ECO:0000313" key="6">
    <source>
        <dbReference type="EMBL" id="XCB22101.1"/>
    </source>
</evidence>
<sequence length="662" mass="72946">MSTTDPVSKPDELSPERAGLVRDHLKEVVASRAFAGSKRAQDFLQLIVEHALAGRLDCLRERMIGAEMFGRPIDYDTANDAVVRVKATEVRKKLAQHYQESEKPPAVRIELPTGSYVPKFQWESLEASASPLAETDLPAFAEQTTAQEKSGEKPEAKIDEPPRLPGKHLRRAPHVLVGVLLGSGLIAMIGYVGFKRWFRESNARPEIRSVAILPLQNLSGDPRQDYFADGMTEELIADLGQVSALRVISRTSAMTYKGTKKTLPEIARELGVDAIVEGSMAREGKQVRITAQLIDARNDQHIWARSYVRDLTSVLMLQGEVAQAIADEVSINVTPQEQARLARSRPVNTEAQDLYLLGIHLLNANVGDPRKAIGYLQKAIDTDPNYAPAHAALADGYGWMGEAGWLAYTEAFTRQKSEAAKSIELDDALPEGHAELASAVMSLSWDWSTSEKELRRALELNPNSVSVHTAYALYLERVGRLPEAMAEAKRTLQLDPVSSRSFITAGIVYYFAHQYDQALAQFQRASALEPNPPEFLFPFELGVIYGAKGMYGDAVGEFQKLGDTPHALGHLGNVYARMGRVAEAHRTISKLEEHVQKSGIGGYEVALVYAGLGEKDEAFAWLEKSLAAHDKGLTYLKIDPCVDPLRSDVRFDGLVQRVGLPL</sequence>
<dbReference type="PANTHER" id="PTHR45586:SF1">
    <property type="entry name" value="LIPOPOLYSACCHARIDE ASSEMBLY PROTEIN B"/>
    <property type="match status" value="1"/>
</dbReference>
<accession>A0AAU7YZU6</accession>
<name>A0AAU7YZU6_9BACT</name>
<dbReference type="RefSeq" id="WP_353072097.1">
    <property type="nucleotide sequence ID" value="NZ_CP132938.1"/>
</dbReference>
<evidence type="ECO:0000256" key="4">
    <source>
        <dbReference type="SAM" id="MobiDB-lite"/>
    </source>
</evidence>
<proteinExistence type="predicted"/>
<feature type="transmembrane region" description="Helical" evidence="5">
    <location>
        <begin position="175"/>
        <end position="194"/>
    </location>
</feature>
<feature type="repeat" description="TPR" evidence="3">
    <location>
        <begin position="499"/>
        <end position="532"/>
    </location>
</feature>
<reference evidence="6" key="2">
    <citation type="journal article" date="2024" name="Environ. Microbiol.">
        <title>Genome analysis and description of Tunturibacter gen. nov. expands the diversity of Terriglobia in tundra soils.</title>
        <authorList>
            <person name="Messyasz A."/>
            <person name="Mannisto M.K."/>
            <person name="Kerkhof L.J."/>
            <person name="Haggblom M.M."/>
        </authorList>
    </citation>
    <scope>NUCLEOTIDE SEQUENCE</scope>
    <source>
        <strain evidence="6">M8UP39</strain>
    </source>
</reference>
<feature type="compositionally biased region" description="Basic and acidic residues" evidence="4">
    <location>
        <begin position="149"/>
        <end position="162"/>
    </location>
</feature>